<accession>A0A6B0Y3V8</accession>
<dbReference type="AlphaFoldDB" id="A0A6B0Y3V8"/>
<sequence length="461" mass="50712">MHAILEVRNLNPQERAVMETLLRSPEPVSQRELMSRMRDAPSQATMSRVMSGLIARGLLAKEGQTRGARFFLPPDVRRVATDPRRRAPIPYDPDRIGGYVPNETCWLSAESAGRMQAAVDRAGMQRLAASTWSRAIAERFLVDLSWASSNLEGNTYDHLSTELLVKYGQSASGRNRLETAMILNHKAAISAMLDGVEGAFPDAEDVRRRHVLMMRDLMDPAGLGAVRRDDVRISATGYRPSSDRVTLASALGDLLAKAARVESPFEASFLLLAGISYLQAFGDGNKRMGRLICNEPLLRASLPPLTFVGIDRAPYVLGLIEFYETGATGLLGEAVSFSYETSAQDYVQALSVQRIPHALELRERARISDALERVFRDRMPDAGIPGLVDALFDDLAEGDRSRMVGILSETASHASDASAFLYGVTKEDIRARNVANRRSVVCRKCRRTPCECTDGPITPDS</sequence>
<dbReference type="EMBL" id="VXRY01000517">
    <property type="protein sequence ID" value="MXY34895.1"/>
    <property type="molecule type" value="Genomic_DNA"/>
</dbReference>
<name>A0A6B0Y3V8_9RHOB</name>
<dbReference type="InterPro" id="IPR036388">
    <property type="entry name" value="WH-like_DNA-bd_sf"/>
</dbReference>
<dbReference type="InterPro" id="IPR036390">
    <property type="entry name" value="WH_DNA-bd_sf"/>
</dbReference>
<feature type="domain" description="Fido" evidence="1">
    <location>
        <begin position="201"/>
        <end position="340"/>
    </location>
</feature>
<protein>
    <recommendedName>
        <fullName evidence="1">Fido domain-containing protein</fullName>
    </recommendedName>
</protein>
<evidence type="ECO:0000313" key="2">
    <source>
        <dbReference type="EMBL" id="MXY34895.1"/>
    </source>
</evidence>
<dbReference type="Gene3D" id="1.10.10.10">
    <property type="entry name" value="Winged helix-like DNA-binding domain superfamily/Winged helix DNA-binding domain"/>
    <property type="match status" value="1"/>
</dbReference>
<comment type="caution">
    <text evidence="2">The sequence shown here is derived from an EMBL/GenBank/DDBJ whole genome shotgun (WGS) entry which is preliminary data.</text>
</comment>
<dbReference type="Gene3D" id="1.10.3290.10">
    <property type="entry name" value="Fido-like domain"/>
    <property type="match status" value="1"/>
</dbReference>
<dbReference type="Pfam" id="PF02661">
    <property type="entry name" value="Fic"/>
    <property type="match status" value="1"/>
</dbReference>
<dbReference type="InterPro" id="IPR003812">
    <property type="entry name" value="Fido"/>
</dbReference>
<dbReference type="PANTHER" id="PTHR13504:SF38">
    <property type="entry name" value="FIDO DOMAIN-CONTAINING PROTEIN"/>
    <property type="match status" value="1"/>
</dbReference>
<gene>
    <name evidence="2" type="ORF">F4Y60_12585</name>
</gene>
<dbReference type="PANTHER" id="PTHR13504">
    <property type="entry name" value="FIDO DOMAIN-CONTAINING PROTEIN DDB_G0283145"/>
    <property type="match status" value="1"/>
</dbReference>
<dbReference type="SUPFAM" id="SSF46785">
    <property type="entry name" value="Winged helix' DNA-binding domain"/>
    <property type="match status" value="1"/>
</dbReference>
<reference evidence="2" key="1">
    <citation type="submission" date="2019-09" db="EMBL/GenBank/DDBJ databases">
        <title>Characterisation of the sponge microbiome using genome-centric metagenomics.</title>
        <authorList>
            <person name="Engelberts J.P."/>
            <person name="Robbins S.J."/>
            <person name="De Goeij J.M."/>
            <person name="Aranda M."/>
            <person name="Bell S.C."/>
            <person name="Webster N.S."/>
        </authorList>
    </citation>
    <scope>NUCLEOTIDE SEQUENCE</scope>
    <source>
        <strain evidence="2">SB0664_bin_43</strain>
    </source>
</reference>
<organism evidence="2">
    <name type="scientific">Boseongicola sp. SB0664_bin_43</name>
    <dbReference type="NCBI Taxonomy" id="2604844"/>
    <lineage>
        <taxon>Bacteria</taxon>
        <taxon>Pseudomonadati</taxon>
        <taxon>Pseudomonadota</taxon>
        <taxon>Alphaproteobacteria</taxon>
        <taxon>Rhodobacterales</taxon>
        <taxon>Paracoccaceae</taxon>
        <taxon>Boseongicola</taxon>
    </lineage>
</organism>
<dbReference type="SUPFAM" id="SSF140931">
    <property type="entry name" value="Fic-like"/>
    <property type="match status" value="1"/>
</dbReference>
<dbReference type="InterPro" id="IPR040198">
    <property type="entry name" value="Fido_containing"/>
</dbReference>
<dbReference type="PROSITE" id="PS51459">
    <property type="entry name" value="FIDO"/>
    <property type="match status" value="1"/>
</dbReference>
<dbReference type="InterPro" id="IPR036597">
    <property type="entry name" value="Fido-like_dom_sf"/>
</dbReference>
<evidence type="ECO:0000259" key="1">
    <source>
        <dbReference type="PROSITE" id="PS51459"/>
    </source>
</evidence>
<proteinExistence type="predicted"/>